<dbReference type="AlphaFoldDB" id="A0A0L6CRT9"/>
<dbReference type="Pfam" id="PF01546">
    <property type="entry name" value="Peptidase_M20"/>
    <property type="match status" value="1"/>
</dbReference>
<dbReference type="Gene3D" id="3.30.70.360">
    <property type="match status" value="1"/>
</dbReference>
<evidence type="ECO:0000256" key="4">
    <source>
        <dbReference type="ARBA" id="ARBA00022801"/>
    </source>
</evidence>
<dbReference type="GO" id="GO:0046872">
    <property type="term" value="F:metal ion binding"/>
    <property type="evidence" value="ECO:0007669"/>
    <property type="project" value="UniProtKB-KW"/>
</dbReference>
<evidence type="ECO:0000313" key="7">
    <source>
        <dbReference type="EMBL" id="KNX40464.1"/>
    </source>
</evidence>
<evidence type="ECO:0000256" key="1">
    <source>
        <dbReference type="ARBA" id="ARBA00001947"/>
    </source>
</evidence>
<keyword evidence="4 7" id="KW-0378">Hydrolase</keyword>
<keyword evidence="8" id="KW-1185">Reference proteome</keyword>
<evidence type="ECO:0000313" key="8">
    <source>
        <dbReference type="Proteomes" id="UP000037046"/>
    </source>
</evidence>
<evidence type="ECO:0000256" key="5">
    <source>
        <dbReference type="ARBA" id="ARBA00022833"/>
    </source>
</evidence>
<dbReference type="PANTHER" id="PTHR43808:SF8">
    <property type="entry name" value="PEPTIDASE M20 DIMERISATION DOMAIN-CONTAINING PROTEIN"/>
    <property type="match status" value="1"/>
</dbReference>
<comment type="similarity">
    <text evidence="2">Belongs to the peptidase M20A family.</text>
</comment>
<dbReference type="InterPro" id="IPR001261">
    <property type="entry name" value="ArgE/DapE_CS"/>
</dbReference>
<dbReference type="PROSITE" id="PS00759">
    <property type="entry name" value="ARGE_DAPE_CPG2_2"/>
    <property type="match status" value="1"/>
</dbReference>
<dbReference type="Gene3D" id="3.40.630.10">
    <property type="entry name" value="Zn peptidases"/>
    <property type="match status" value="1"/>
</dbReference>
<keyword evidence="3" id="KW-0479">Metal-binding</keyword>
<comment type="caution">
    <text evidence="7">The sequence shown here is derived from an EMBL/GenBank/DDBJ whole genome shotgun (WGS) entry which is preliminary data.</text>
</comment>
<dbReference type="OrthoDB" id="9809784at2"/>
<dbReference type="Proteomes" id="UP000037046">
    <property type="component" value="Unassembled WGS sequence"/>
</dbReference>
<organism evidence="7 8">
    <name type="scientific">Roseovarius tolerans</name>
    <dbReference type="NCBI Taxonomy" id="74031"/>
    <lineage>
        <taxon>Bacteria</taxon>
        <taxon>Pseudomonadati</taxon>
        <taxon>Pseudomonadota</taxon>
        <taxon>Alphaproteobacteria</taxon>
        <taxon>Rhodobacterales</taxon>
        <taxon>Roseobacteraceae</taxon>
        <taxon>Roseovarius</taxon>
    </lineage>
</organism>
<reference evidence="8" key="1">
    <citation type="submission" date="2015-07" db="EMBL/GenBank/DDBJ databases">
        <title>Draft Genome Sequence of Roseovarius tolerans EL-164, a producer of N-Acylated Alanine Methyl Esters (NAMEs).</title>
        <authorList>
            <person name="Voget S."/>
            <person name="Bruns H."/>
            <person name="Wagner-Doebler I."/>
            <person name="Schulz S."/>
            <person name="Daniel R."/>
        </authorList>
    </citation>
    <scope>NUCLEOTIDE SEQUENCE [LARGE SCALE GENOMIC DNA]</scope>
    <source>
        <strain evidence="8">EL-164</strain>
    </source>
</reference>
<evidence type="ECO:0000256" key="2">
    <source>
        <dbReference type="ARBA" id="ARBA00006247"/>
    </source>
</evidence>
<protein>
    <submittedName>
        <fullName evidence="7">Acetylornithine deacetylase</fullName>
        <ecNumber evidence="7">3.5.1.16</ecNumber>
    </submittedName>
</protein>
<dbReference type="CDD" id="cd08659">
    <property type="entry name" value="M20_ArgE_DapE-like"/>
    <property type="match status" value="1"/>
</dbReference>
<dbReference type="PANTHER" id="PTHR43808">
    <property type="entry name" value="ACETYLORNITHINE DEACETYLASE"/>
    <property type="match status" value="1"/>
</dbReference>
<evidence type="ECO:0000259" key="6">
    <source>
        <dbReference type="Pfam" id="PF07687"/>
    </source>
</evidence>
<dbReference type="GO" id="GO:0008777">
    <property type="term" value="F:acetylornithine deacetylase activity"/>
    <property type="evidence" value="ECO:0007669"/>
    <property type="project" value="UniProtKB-EC"/>
</dbReference>
<dbReference type="InterPro" id="IPR002933">
    <property type="entry name" value="Peptidase_M20"/>
</dbReference>
<keyword evidence="5" id="KW-0862">Zinc</keyword>
<dbReference type="SUPFAM" id="SSF55031">
    <property type="entry name" value="Bacterial exopeptidase dimerisation domain"/>
    <property type="match status" value="1"/>
</dbReference>
<sequence>MTDMTGLDLTRKLIAFNTISPPGNEADCAKFIAALLEPAGFEITWHDWQSRRPNLIATLPATEPVSRGGIVYSGHLDTVPLGQAAWSVDPFAGEIRNGRLYGRGTSDMKSGVAAAILAGLRLAHEPVRRSEVKLIFSAGEETGCEGVLALAERPDILGTCEALIVAEPTDNRPFVGHKGALWLSLVHKGVTAHGSMPEKGVNAIFAACKSIEALRRFDFGVAEHPVMGGASLNIGNMSAGMNVNSVPDLARVGVDIRSTVGQSNAQIRAQLAALLDKDVEIEPLTDMDHVYTDPQTPWMQEVFSVVEDVTGVEPSVGAATYFTDASVLKPAMGDPTTLIMGPGAMAMAHQTDEYCETALMAPCIDVFTRLGQQHVA</sequence>
<feature type="domain" description="Peptidase M20 dimerisation" evidence="6">
    <location>
        <begin position="175"/>
        <end position="278"/>
    </location>
</feature>
<dbReference type="SUPFAM" id="SSF53187">
    <property type="entry name" value="Zn-dependent exopeptidases"/>
    <property type="match status" value="1"/>
</dbReference>
<dbReference type="EMBL" id="LGVV01000051">
    <property type="protein sequence ID" value="KNX40464.1"/>
    <property type="molecule type" value="Genomic_DNA"/>
</dbReference>
<dbReference type="InterPro" id="IPR036264">
    <property type="entry name" value="Bact_exopeptidase_dim_dom"/>
</dbReference>
<name>A0A0L6CRT9_9RHOB</name>
<dbReference type="InterPro" id="IPR011650">
    <property type="entry name" value="Peptidase_M20_dimer"/>
</dbReference>
<proteinExistence type="inferred from homology"/>
<dbReference type="RefSeq" id="WP_050663823.1">
    <property type="nucleotide sequence ID" value="NZ_CP118494.1"/>
</dbReference>
<accession>A0A0L6CRT9</accession>
<gene>
    <name evidence="7" type="primary">argE_3</name>
    <name evidence="7" type="ORF">ROTO_29710</name>
</gene>
<dbReference type="InterPro" id="IPR050072">
    <property type="entry name" value="Peptidase_M20A"/>
</dbReference>
<dbReference type="EC" id="3.5.1.16" evidence="7"/>
<dbReference type="Pfam" id="PF07687">
    <property type="entry name" value="M20_dimer"/>
    <property type="match status" value="1"/>
</dbReference>
<comment type="cofactor">
    <cofactor evidence="1">
        <name>Zn(2+)</name>
        <dbReference type="ChEBI" id="CHEBI:29105"/>
    </cofactor>
</comment>
<dbReference type="PATRIC" id="fig|74031.6.peg.3029"/>
<evidence type="ECO:0000256" key="3">
    <source>
        <dbReference type="ARBA" id="ARBA00022723"/>
    </source>
</evidence>